<evidence type="ECO:0000313" key="2">
    <source>
        <dbReference type="Proteomes" id="UP000614123"/>
    </source>
</evidence>
<organism evidence="1 2">
    <name type="scientific">Pseudomonas veronii</name>
    <dbReference type="NCBI Taxonomy" id="76761"/>
    <lineage>
        <taxon>Bacteria</taxon>
        <taxon>Pseudomonadati</taxon>
        <taxon>Pseudomonadota</taxon>
        <taxon>Gammaproteobacteria</taxon>
        <taxon>Pseudomonadales</taxon>
        <taxon>Pseudomonadaceae</taxon>
        <taxon>Pseudomonas</taxon>
    </lineage>
</organism>
<accession>A0ABS0VCD9</accession>
<protein>
    <submittedName>
        <fullName evidence="1">Uncharacterized protein</fullName>
    </submittedName>
</protein>
<dbReference type="EMBL" id="JAEILD010000039">
    <property type="protein sequence ID" value="MBI6649157.1"/>
    <property type="molecule type" value="Genomic_DNA"/>
</dbReference>
<dbReference type="RefSeq" id="WP_198717201.1">
    <property type="nucleotide sequence ID" value="NZ_JAEILD010000039.1"/>
</dbReference>
<gene>
    <name evidence="1" type="ORF">YA0849_09075</name>
</gene>
<comment type="caution">
    <text evidence="1">The sequence shown here is derived from an EMBL/GenBank/DDBJ whole genome shotgun (WGS) entry which is preliminary data.</text>
</comment>
<name>A0ABS0VCD9_PSEVE</name>
<reference evidence="1 2" key="1">
    <citation type="submission" date="2020-12" db="EMBL/GenBank/DDBJ databases">
        <title>Comparative genomic insights into the epidemiology and virulence of plant pathogenic Pseudomonads from Turkey.</title>
        <authorList>
            <person name="Dillon M."/>
            <person name="Ruiz-Bedoya T."/>
            <person name="Bendalovic-Torma C."/>
            <person name="Guttman K.M."/>
            <person name="Kwak H."/>
            <person name="Middleton M.A."/>
            <person name="Wang P.W."/>
            <person name="Horuz S."/>
            <person name="Aysan Y."/>
            <person name="Guttman D.S."/>
        </authorList>
    </citation>
    <scope>NUCLEOTIDE SEQUENCE [LARGE SCALE GENOMIC DNA]</scope>
    <source>
        <strain evidence="1 2">S4_EA_3a</strain>
    </source>
</reference>
<sequence>MATLTNTSRNPLVLIGLTIQPGEVVENFDDEYAAELKEGLFAQTNWLKIESDEPEPAPVEHKAKAK</sequence>
<evidence type="ECO:0000313" key="1">
    <source>
        <dbReference type="EMBL" id="MBI6649157.1"/>
    </source>
</evidence>
<dbReference type="Proteomes" id="UP000614123">
    <property type="component" value="Unassembled WGS sequence"/>
</dbReference>
<keyword evidence="2" id="KW-1185">Reference proteome</keyword>
<proteinExistence type="predicted"/>